<sequence>METLKPKKRLSEALGIGDTLEISKPGILPLTKRCYGTFTFIFGLWLPVAWPIPYFVSGH</sequence>
<dbReference type="Proteomes" id="UP000595437">
    <property type="component" value="Chromosome 12"/>
</dbReference>
<dbReference type="AlphaFoldDB" id="A0A7T8GSX7"/>
<evidence type="ECO:0000313" key="3">
    <source>
        <dbReference type="Proteomes" id="UP000595437"/>
    </source>
</evidence>
<proteinExistence type="predicted"/>
<keyword evidence="1" id="KW-1133">Transmembrane helix</keyword>
<organism evidence="2 3">
    <name type="scientific">Caligus rogercresseyi</name>
    <name type="common">Sea louse</name>
    <dbReference type="NCBI Taxonomy" id="217165"/>
    <lineage>
        <taxon>Eukaryota</taxon>
        <taxon>Metazoa</taxon>
        <taxon>Ecdysozoa</taxon>
        <taxon>Arthropoda</taxon>
        <taxon>Crustacea</taxon>
        <taxon>Multicrustacea</taxon>
        <taxon>Hexanauplia</taxon>
        <taxon>Copepoda</taxon>
        <taxon>Siphonostomatoida</taxon>
        <taxon>Caligidae</taxon>
        <taxon>Caligus</taxon>
    </lineage>
</organism>
<keyword evidence="3" id="KW-1185">Reference proteome</keyword>
<evidence type="ECO:0000256" key="1">
    <source>
        <dbReference type="SAM" id="Phobius"/>
    </source>
</evidence>
<reference evidence="3" key="1">
    <citation type="submission" date="2021-01" db="EMBL/GenBank/DDBJ databases">
        <title>Caligus Genome Assembly.</title>
        <authorList>
            <person name="Gallardo-Escarate C."/>
        </authorList>
    </citation>
    <scope>NUCLEOTIDE SEQUENCE [LARGE SCALE GENOMIC DNA]</scope>
</reference>
<accession>A0A7T8GSX7</accession>
<gene>
    <name evidence="2" type="ORF">FKW44_017367</name>
</gene>
<keyword evidence="1" id="KW-0472">Membrane</keyword>
<evidence type="ECO:0000313" key="2">
    <source>
        <dbReference type="EMBL" id="QQP37172.1"/>
    </source>
</evidence>
<protein>
    <submittedName>
        <fullName evidence="2">Uncharacterized protein</fullName>
    </submittedName>
</protein>
<dbReference type="EMBL" id="CP045901">
    <property type="protein sequence ID" value="QQP37172.1"/>
    <property type="molecule type" value="Genomic_DNA"/>
</dbReference>
<name>A0A7T8GSX7_CALRO</name>
<feature type="transmembrane region" description="Helical" evidence="1">
    <location>
        <begin position="34"/>
        <end position="56"/>
    </location>
</feature>
<keyword evidence="1" id="KW-0812">Transmembrane</keyword>
<feature type="non-terminal residue" evidence="2">
    <location>
        <position position="59"/>
    </location>
</feature>